<evidence type="ECO:0000256" key="17">
    <source>
        <dbReference type="ARBA" id="ARBA00023288"/>
    </source>
</evidence>
<feature type="compositionally biased region" description="Basic and acidic residues" evidence="22">
    <location>
        <begin position="644"/>
        <end position="656"/>
    </location>
</feature>
<evidence type="ECO:0000313" key="25">
    <source>
        <dbReference type="Proteomes" id="UP001152622"/>
    </source>
</evidence>
<dbReference type="GO" id="GO:0005813">
    <property type="term" value="C:centrosome"/>
    <property type="evidence" value="ECO:0007669"/>
    <property type="project" value="UniProtKB-SubCell"/>
</dbReference>
<dbReference type="PROSITE" id="PS00626">
    <property type="entry name" value="RCC1_2"/>
    <property type="match status" value="3"/>
</dbReference>
<keyword evidence="7" id="KW-0597">Phosphoprotein</keyword>
<dbReference type="GO" id="GO:0005085">
    <property type="term" value="F:guanyl-nucleotide exchange factor activity"/>
    <property type="evidence" value="ECO:0007669"/>
    <property type="project" value="UniProtKB-KW"/>
</dbReference>
<keyword evidence="16" id="KW-0966">Cell projection</keyword>
<evidence type="ECO:0000256" key="9">
    <source>
        <dbReference type="ARBA" id="ARBA00022658"/>
    </source>
</evidence>
<keyword evidence="9" id="KW-0344">Guanine-nucleotide releasing factor</keyword>
<gene>
    <name evidence="24" type="ORF">SKAU_G00255690</name>
</gene>
<feature type="compositionally biased region" description="Acidic residues" evidence="22">
    <location>
        <begin position="1084"/>
        <end position="1222"/>
    </location>
</feature>
<dbReference type="PROSITE" id="PS50012">
    <property type="entry name" value="RCC1_3"/>
    <property type="match status" value="6"/>
</dbReference>
<evidence type="ECO:0000256" key="14">
    <source>
        <dbReference type="ARBA" id="ARBA00023069"/>
    </source>
</evidence>
<evidence type="ECO:0000256" key="15">
    <source>
        <dbReference type="ARBA" id="ARBA00023212"/>
    </source>
</evidence>
<dbReference type="Pfam" id="PF25390">
    <property type="entry name" value="WD40_RLD"/>
    <property type="match status" value="1"/>
</dbReference>
<feature type="repeat" description="RCC1" evidence="21">
    <location>
        <begin position="210"/>
        <end position="262"/>
    </location>
</feature>
<feature type="compositionally biased region" description="Acidic residues" evidence="22">
    <location>
        <begin position="933"/>
        <end position="943"/>
    </location>
</feature>
<name>A0A9Q1F3U7_SYNKA</name>
<evidence type="ECO:0000256" key="3">
    <source>
        <dbReference type="ARBA" id="ARBA00004555"/>
    </source>
</evidence>
<feature type="repeat" description="RCC1" evidence="21">
    <location>
        <begin position="262"/>
        <end position="314"/>
    </location>
</feature>
<evidence type="ECO:0000256" key="21">
    <source>
        <dbReference type="PROSITE-ProRule" id="PRU00235"/>
    </source>
</evidence>
<dbReference type="GO" id="GO:0005929">
    <property type="term" value="C:cilium"/>
    <property type="evidence" value="ECO:0007669"/>
    <property type="project" value="UniProtKB-ARBA"/>
</dbReference>
<dbReference type="PRINTS" id="PR00633">
    <property type="entry name" value="RCCNDNSATION"/>
</dbReference>
<dbReference type="InterPro" id="IPR009091">
    <property type="entry name" value="RCC1/BLIP-II"/>
</dbReference>
<comment type="subcellular location">
    <subcellularLocation>
        <location evidence="1">Cytoplasm</location>
        <location evidence="1">Cytoskeleton</location>
        <location evidence="1">Cilium basal body</location>
    </subcellularLocation>
    <subcellularLocation>
        <location evidence="4">Cytoplasm</location>
        <location evidence="4">Cytoskeleton</location>
        <location evidence="4">Flagellum axoneme</location>
    </subcellularLocation>
    <subcellularLocation>
        <location evidence="2">Cytoplasm</location>
        <location evidence="2">Cytoskeleton</location>
        <location evidence="2">Microtubule organizing center</location>
        <location evidence="2">Centrosome</location>
    </subcellularLocation>
    <subcellularLocation>
        <location evidence="3">Golgi apparatus</location>
    </subcellularLocation>
</comment>
<evidence type="ECO:0000256" key="6">
    <source>
        <dbReference type="ARBA" id="ARBA00022490"/>
    </source>
</evidence>
<keyword evidence="17" id="KW-0449">Lipoprotein</keyword>
<evidence type="ECO:0000256" key="7">
    <source>
        <dbReference type="ARBA" id="ARBA00022553"/>
    </source>
</evidence>
<protein>
    <recommendedName>
        <fullName evidence="20">X-linked retinitis pigmentosa GTPase regulator</fullName>
    </recommendedName>
</protein>
<dbReference type="GO" id="GO:0005794">
    <property type="term" value="C:Golgi apparatus"/>
    <property type="evidence" value="ECO:0007669"/>
    <property type="project" value="UniProtKB-SubCell"/>
</dbReference>
<evidence type="ECO:0000256" key="11">
    <source>
        <dbReference type="ARBA" id="ARBA00022794"/>
    </source>
</evidence>
<feature type="compositionally biased region" description="Basic and acidic residues" evidence="22">
    <location>
        <begin position="1015"/>
        <end position="1028"/>
    </location>
</feature>
<feature type="compositionally biased region" description="Basic and acidic residues" evidence="22">
    <location>
        <begin position="922"/>
        <end position="932"/>
    </location>
</feature>
<evidence type="ECO:0000313" key="24">
    <source>
        <dbReference type="EMBL" id="KAJ8350439.1"/>
    </source>
</evidence>
<evidence type="ECO:0000256" key="22">
    <source>
        <dbReference type="SAM" id="MobiDB-lite"/>
    </source>
</evidence>
<feature type="repeat" description="RCC1" evidence="21">
    <location>
        <begin position="107"/>
        <end position="159"/>
    </location>
</feature>
<feature type="compositionally biased region" description="Acidic residues" evidence="22">
    <location>
        <begin position="1004"/>
        <end position="1014"/>
    </location>
</feature>
<dbReference type="Gene3D" id="2.130.10.30">
    <property type="entry name" value="Regulator of chromosome condensation 1/beta-lactamase-inhibitor protein II"/>
    <property type="match status" value="1"/>
</dbReference>
<feature type="compositionally biased region" description="Low complexity" evidence="22">
    <location>
        <begin position="864"/>
        <end position="875"/>
    </location>
</feature>
<dbReference type="PANTHER" id="PTHR22872">
    <property type="entry name" value="BTK-BINDING PROTEIN-RELATED"/>
    <property type="match status" value="1"/>
</dbReference>
<dbReference type="PANTHER" id="PTHR22872:SF9">
    <property type="entry name" value="X-LINKED RETINITIS PIGMENTOSA GTPASE REGULATOR"/>
    <property type="match status" value="1"/>
</dbReference>
<organism evidence="24 25">
    <name type="scientific">Synaphobranchus kaupii</name>
    <name type="common">Kaup's arrowtooth eel</name>
    <dbReference type="NCBI Taxonomy" id="118154"/>
    <lineage>
        <taxon>Eukaryota</taxon>
        <taxon>Metazoa</taxon>
        <taxon>Chordata</taxon>
        <taxon>Craniata</taxon>
        <taxon>Vertebrata</taxon>
        <taxon>Euteleostomi</taxon>
        <taxon>Actinopterygii</taxon>
        <taxon>Neopterygii</taxon>
        <taxon>Teleostei</taxon>
        <taxon>Anguilliformes</taxon>
        <taxon>Synaphobranchidae</taxon>
        <taxon>Synaphobranchus</taxon>
    </lineage>
</organism>
<feature type="region of interest" description="Disordered" evidence="22">
    <location>
        <begin position="848"/>
        <end position="1287"/>
    </location>
</feature>
<proteinExistence type="predicted"/>
<feature type="compositionally biased region" description="Basic and acidic residues" evidence="22">
    <location>
        <begin position="729"/>
        <end position="739"/>
    </location>
</feature>
<feature type="compositionally biased region" description="Basic and acidic residues" evidence="22">
    <location>
        <begin position="461"/>
        <end position="491"/>
    </location>
</feature>
<feature type="compositionally biased region" description="Basic and acidic residues" evidence="22">
    <location>
        <begin position="527"/>
        <end position="548"/>
    </location>
</feature>
<evidence type="ECO:0000256" key="19">
    <source>
        <dbReference type="ARBA" id="ARBA00023305"/>
    </source>
</evidence>
<evidence type="ECO:0000256" key="20">
    <source>
        <dbReference type="ARBA" id="ARBA00073293"/>
    </source>
</evidence>
<evidence type="ECO:0000256" key="16">
    <source>
        <dbReference type="ARBA" id="ARBA00023273"/>
    </source>
</evidence>
<feature type="repeat" description="RCC1" evidence="21">
    <location>
        <begin position="160"/>
        <end position="209"/>
    </location>
</feature>
<keyword evidence="12" id="KW-0282">Flagellum</keyword>
<feature type="region of interest" description="Disordered" evidence="22">
    <location>
        <begin position="527"/>
        <end position="559"/>
    </location>
</feature>
<feature type="repeat" description="RCC1" evidence="21">
    <location>
        <begin position="55"/>
        <end position="106"/>
    </location>
</feature>
<evidence type="ECO:0000256" key="10">
    <source>
        <dbReference type="ARBA" id="ARBA00022737"/>
    </source>
</evidence>
<feature type="region of interest" description="Disordered" evidence="22">
    <location>
        <begin position="596"/>
        <end position="685"/>
    </location>
</feature>
<dbReference type="FunFam" id="2.130.10.30:FF:000013">
    <property type="entry name" value="Retinitis pigmentosa GTPase regulator isoform 1"/>
    <property type="match status" value="1"/>
</dbReference>
<keyword evidence="14" id="KW-0969">Cilium</keyword>
<feature type="compositionally biased region" description="Acidic residues" evidence="22">
    <location>
        <begin position="1064"/>
        <end position="1076"/>
    </location>
</feature>
<dbReference type="EMBL" id="JAINUF010000009">
    <property type="protein sequence ID" value="KAJ8350439.1"/>
    <property type="molecule type" value="Genomic_DNA"/>
</dbReference>
<feature type="region of interest" description="Disordered" evidence="22">
    <location>
        <begin position="728"/>
        <end position="816"/>
    </location>
</feature>
<dbReference type="Pfam" id="PF00415">
    <property type="entry name" value="RCC1"/>
    <property type="match status" value="1"/>
</dbReference>
<evidence type="ECO:0000256" key="2">
    <source>
        <dbReference type="ARBA" id="ARBA00004300"/>
    </source>
</evidence>
<dbReference type="InterPro" id="IPR051625">
    <property type="entry name" value="Signaling_Regulatory_Domain"/>
</dbReference>
<keyword evidence="18" id="KW-0636">Prenylation</keyword>
<keyword evidence="6" id="KW-0963">Cytoplasm</keyword>
<dbReference type="InterPro" id="IPR000408">
    <property type="entry name" value="Reg_chr_condens"/>
</dbReference>
<evidence type="ECO:0000259" key="23">
    <source>
        <dbReference type="Pfam" id="PF25390"/>
    </source>
</evidence>
<feature type="compositionally biased region" description="Polar residues" evidence="22">
    <location>
        <begin position="1260"/>
        <end position="1275"/>
    </location>
</feature>
<dbReference type="GO" id="GO:0030030">
    <property type="term" value="P:cell projection organization"/>
    <property type="evidence" value="ECO:0007669"/>
    <property type="project" value="UniProtKB-KW"/>
</dbReference>
<evidence type="ECO:0000256" key="12">
    <source>
        <dbReference type="ARBA" id="ARBA00022846"/>
    </source>
</evidence>
<evidence type="ECO:0000256" key="8">
    <source>
        <dbReference type="ARBA" id="ARBA00022606"/>
    </source>
</evidence>
<dbReference type="SUPFAM" id="SSF50985">
    <property type="entry name" value="RCC1/BLIP-II"/>
    <property type="match status" value="1"/>
</dbReference>
<feature type="domain" description="RCC1-like" evidence="23">
    <location>
        <begin position="140"/>
        <end position="365"/>
    </location>
</feature>
<keyword evidence="8" id="KW-0716">Sensory transduction</keyword>
<dbReference type="GO" id="GO:0007601">
    <property type="term" value="P:visual perception"/>
    <property type="evidence" value="ECO:0007669"/>
    <property type="project" value="UniProtKB-KW"/>
</dbReference>
<feature type="compositionally biased region" description="Polar residues" evidence="22">
    <location>
        <begin position="765"/>
        <end position="774"/>
    </location>
</feature>
<keyword evidence="11" id="KW-0970">Cilium biogenesis/degradation</keyword>
<dbReference type="OrthoDB" id="10253607at2759"/>
<evidence type="ECO:0000256" key="4">
    <source>
        <dbReference type="ARBA" id="ARBA00004611"/>
    </source>
</evidence>
<dbReference type="Proteomes" id="UP001152622">
    <property type="component" value="Chromosome 9"/>
</dbReference>
<keyword evidence="19" id="KW-0844">Vision</keyword>
<evidence type="ECO:0000256" key="18">
    <source>
        <dbReference type="ARBA" id="ARBA00023289"/>
    </source>
</evidence>
<keyword evidence="5" id="KW-0488">Methylation</keyword>
<feature type="compositionally biased region" description="Basic and acidic residues" evidence="22">
    <location>
        <begin position="776"/>
        <end position="797"/>
    </location>
</feature>
<accession>A0A9Q1F3U7</accession>
<keyword evidence="15" id="KW-0206">Cytoskeleton</keyword>
<comment type="caution">
    <text evidence="24">The sequence shown here is derived from an EMBL/GenBank/DDBJ whole genome shotgun (WGS) entry which is preliminary data.</text>
</comment>
<feature type="compositionally biased region" description="Acidic residues" evidence="22">
    <location>
        <begin position="1029"/>
        <end position="1057"/>
    </location>
</feature>
<dbReference type="InterPro" id="IPR058923">
    <property type="entry name" value="RCC1-like_dom"/>
</dbReference>
<keyword evidence="10" id="KW-0677">Repeat</keyword>
<evidence type="ECO:0000256" key="5">
    <source>
        <dbReference type="ARBA" id="ARBA00022481"/>
    </source>
</evidence>
<feature type="region of interest" description="Disordered" evidence="22">
    <location>
        <begin position="448"/>
        <end position="497"/>
    </location>
</feature>
<keyword evidence="25" id="KW-1185">Reference proteome</keyword>
<evidence type="ECO:0000256" key="1">
    <source>
        <dbReference type="ARBA" id="ARBA00004120"/>
    </source>
</evidence>
<sequence>MTGETVEEIPESGAVFTFGKSKFADNVPSKFWLRNDRPVGIYCGDEHTALITGNGKLFMFGGNNWGQLGLGTKSTMNKPTCVKALKPERVMLAACGRNHTIVYTSRGNVYAAGGNSEGQLGLGDCEERTSFQLVDFFSRHGPVKMLAAGCNISAALTESGQLFMWGDNSEGQIGLGDEHNALTPQEVTVGRPISVVSCGYYHSAFVTVDGDLFTFGERDGGKLGLPPEQLADHKVPQPVLTITDRVIQVACGGGHTVALTEDDLYTFGLGQFGQLGHGTFIFQSPVPKVVEHFRKGRPRHAACGESHTAVITDTGLLYTFGDGRHGKLGLGEENFTNQFKPTLSPRFLKYRVQSVTCGGCHMLVLAIPRSEEWEDLSLEDDDVTENYLEMSYMELLGSTSDPAPSPLHRSLSARARRRERERSPEQFGAMFRTWPALTCGYLGSSMPVSSQTLPARRPPRNAHEPASPRRGRAARERSTDEKSSDVEDDKNGNGLGDTSDLLNLTHLMRVNQCEKNLNLSPVHKEKKVEVVRRGGKTMEKGMKLRAEEQASPGRKGGLRHQRALPTELLQTPGSPPKQSPRHRALRGIDSGKENILATGKGAKPAGLKSGGGKPKAGDRVPLLGGVPEPGPKAAKCDPVGAKRQLSEVERGKKEVRTQTVEVKGQPIAEKSPSDMKSTPFKPKSTGTVFKVKTTEVKSRPLLVKSQQVEEKCTPVRVQSKAILVQNEPAEVRDTPERQRATRLSRLKKTEALSVHSKGLLEDSPVENSKSTASLKQKVERPDSVSKEGMMKDRDKKVVRPVAEEPVTDSEGKMGNGRSAIMEVAAFLPEVATAGAAALLGGVIMEAASGLGGGAVPSTPQRQHPSWSRSSGSSGPESEERSAITVTVLPETGRPKRELDEDDVGGNPGGWSESGEDGQLSDGGEKEESRKEEGEESSGGEAEGESTSRGVDDSSEEAQSDGGGKERVSEEEHEEDEGGTESRRSEETQDEEESQEEASARSLEDGEQTTAEESDGGEKGQEEGSKAEVEGVEEESAEEDEEEEESGGESADEEQDGGEDSKASEEEEKSGEESESEMESRREGSDEEEEGEQEVSEEGEESSAEEKEEEGEEESGVEKEGGEEEESGESGEEENEESEEEEDEEETEDEEEEQEKEEAGDEEEGEEENEEDDEEDGEEKEEEEEEGEEEEEEKEEAEEEGEEEEEAEEEKDDEEEEEDEEEESTGKAKGKQTQKAKSTATNRKKDANIAKLPAKARQGTARKQQAPNSSQDTQQFWDDVLPQYLNLK</sequence>
<evidence type="ECO:0000256" key="13">
    <source>
        <dbReference type="ARBA" id="ARBA00023034"/>
    </source>
</evidence>
<reference evidence="24" key="1">
    <citation type="journal article" date="2023" name="Science">
        <title>Genome structures resolve the early diversification of teleost fishes.</title>
        <authorList>
            <person name="Parey E."/>
            <person name="Louis A."/>
            <person name="Montfort J."/>
            <person name="Bouchez O."/>
            <person name="Roques C."/>
            <person name="Iampietro C."/>
            <person name="Lluch J."/>
            <person name="Castinel A."/>
            <person name="Donnadieu C."/>
            <person name="Desvignes T."/>
            <person name="Floi Bucao C."/>
            <person name="Jouanno E."/>
            <person name="Wen M."/>
            <person name="Mejri S."/>
            <person name="Dirks R."/>
            <person name="Jansen H."/>
            <person name="Henkel C."/>
            <person name="Chen W.J."/>
            <person name="Zahm M."/>
            <person name="Cabau C."/>
            <person name="Klopp C."/>
            <person name="Thompson A.W."/>
            <person name="Robinson-Rechavi M."/>
            <person name="Braasch I."/>
            <person name="Lecointre G."/>
            <person name="Bobe J."/>
            <person name="Postlethwait J.H."/>
            <person name="Berthelot C."/>
            <person name="Roest Crollius H."/>
            <person name="Guiguen Y."/>
        </authorList>
    </citation>
    <scope>NUCLEOTIDE SEQUENCE</scope>
    <source>
        <strain evidence="24">WJC10195</strain>
    </source>
</reference>
<feature type="repeat" description="RCC1" evidence="21">
    <location>
        <begin position="315"/>
        <end position="368"/>
    </location>
</feature>
<feature type="region of interest" description="Disordered" evidence="22">
    <location>
        <begin position="397"/>
        <end position="427"/>
    </location>
</feature>
<keyword evidence="13" id="KW-0333">Golgi apparatus</keyword>